<dbReference type="Proteomes" id="UP001054902">
    <property type="component" value="Unassembled WGS sequence"/>
</dbReference>
<protein>
    <submittedName>
        <fullName evidence="2">Uncharacterized protein</fullName>
    </submittedName>
</protein>
<sequence>MQLRITINLGYYLALSSLLHSFATASELNSSNKIREEEALVSGKSRHLQTAECTLLLKVISYEDGHDEKQVDCFDAKTKSYLKVENMQRDVDIQSELLSKFQTGALKSAESTMTIEAFVEGISLVLPNDGISKATFGHSPHSRRRRLAISGPVTFLAVRVVGLDVSPTFSTTDISDAWYGSYGQQLNFKSQAEACSNNAFSVSKVEAPDVIEGVMEVTVSTNINGTDVHEDETGVEEVLDVVDNLPIDYFPDHVILCYSETC</sequence>
<evidence type="ECO:0000256" key="1">
    <source>
        <dbReference type="SAM" id="SignalP"/>
    </source>
</evidence>
<evidence type="ECO:0000313" key="3">
    <source>
        <dbReference type="Proteomes" id="UP001054902"/>
    </source>
</evidence>
<dbReference type="AlphaFoldDB" id="A0AAD3H176"/>
<proteinExistence type="predicted"/>
<reference evidence="2 3" key="1">
    <citation type="journal article" date="2021" name="Sci. Rep.">
        <title>The genome of the diatom Chaetoceros tenuissimus carries an ancient integrated fragment of an extant virus.</title>
        <authorList>
            <person name="Hongo Y."/>
            <person name="Kimura K."/>
            <person name="Takaki Y."/>
            <person name="Yoshida Y."/>
            <person name="Baba S."/>
            <person name="Kobayashi G."/>
            <person name="Nagasaki K."/>
            <person name="Hano T."/>
            <person name="Tomaru Y."/>
        </authorList>
    </citation>
    <scope>NUCLEOTIDE SEQUENCE [LARGE SCALE GENOMIC DNA]</scope>
    <source>
        <strain evidence="2 3">NIES-3715</strain>
    </source>
</reference>
<keyword evidence="3" id="KW-1185">Reference proteome</keyword>
<name>A0AAD3H176_9STRA</name>
<feature type="signal peptide" evidence="1">
    <location>
        <begin position="1"/>
        <end position="25"/>
    </location>
</feature>
<organism evidence="2 3">
    <name type="scientific">Chaetoceros tenuissimus</name>
    <dbReference type="NCBI Taxonomy" id="426638"/>
    <lineage>
        <taxon>Eukaryota</taxon>
        <taxon>Sar</taxon>
        <taxon>Stramenopiles</taxon>
        <taxon>Ochrophyta</taxon>
        <taxon>Bacillariophyta</taxon>
        <taxon>Coscinodiscophyceae</taxon>
        <taxon>Chaetocerotophycidae</taxon>
        <taxon>Chaetocerotales</taxon>
        <taxon>Chaetocerotaceae</taxon>
        <taxon>Chaetoceros</taxon>
    </lineage>
</organism>
<keyword evidence="1" id="KW-0732">Signal</keyword>
<comment type="caution">
    <text evidence="2">The sequence shown here is derived from an EMBL/GenBank/DDBJ whole genome shotgun (WGS) entry which is preliminary data.</text>
</comment>
<gene>
    <name evidence="2" type="ORF">CTEN210_02857</name>
</gene>
<dbReference type="EMBL" id="BLLK01000022">
    <property type="protein sequence ID" value="GFH46383.1"/>
    <property type="molecule type" value="Genomic_DNA"/>
</dbReference>
<feature type="chain" id="PRO_5042145703" evidence="1">
    <location>
        <begin position="26"/>
        <end position="262"/>
    </location>
</feature>
<accession>A0AAD3H176</accession>
<evidence type="ECO:0000313" key="2">
    <source>
        <dbReference type="EMBL" id="GFH46383.1"/>
    </source>
</evidence>